<dbReference type="InterPro" id="IPR023614">
    <property type="entry name" value="Porin_dom_sf"/>
</dbReference>
<dbReference type="RefSeq" id="WP_193907731.1">
    <property type="nucleotide sequence ID" value="NZ_PRDL01000001.1"/>
</dbReference>
<feature type="domain" description="Porin" evidence="12">
    <location>
        <begin position="14"/>
        <end position="328"/>
    </location>
</feature>
<evidence type="ECO:0000256" key="3">
    <source>
        <dbReference type="ARBA" id="ARBA00022448"/>
    </source>
</evidence>
<dbReference type="GO" id="GO:0009279">
    <property type="term" value="C:cell outer membrane"/>
    <property type="evidence" value="ECO:0007669"/>
    <property type="project" value="UniProtKB-SubCell"/>
</dbReference>
<evidence type="ECO:0000256" key="11">
    <source>
        <dbReference type="SAM" id="SignalP"/>
    </source>
</evidence>
<keyword evidence="6 11" id="KW-0732">Signal</keyword>
<keyword evidence="9" id="KW-0472">Membrane</keyword>
<protein>
    <submittedName>
        <fullName evidence="13">Porin</fullName>
    </submittedName>
</protein>
<keyword evidence="3" id="KW-0813">Transport</keyword>
<name>A0A928YV08_9GAMM</name>
<dbReference type="Proteomes" id="UP000652567">
    <property type="component" value="Unassembled WGS sequence"/>
</dbReference>
<dbReference type="CDD" id="cd00342">
    <property type="entry name" value="gram_neg_porins"/>
    <property type="match status" value="1"/>
</dbReference>
<proteinExistence type="predicted"/>
<evidence type="ECO:0000256" key="10">
    <source>
        <dbReference type="ARBA" id="ARBA00023237"/>
    </source>
</evidence>
<reference evidence="13" key="1">
    <citation type="submission" date="2018-07" db="EMBL/GenBank/DDBJ databases">
        <title>Genome assembly of strain Ka43.</title>
        <authorList>
            <person name="Kukolya J."/>
            <person name="Nagy I."/>
            <person name="Horvath B."/>
            <person name="Toth A."/>
        </authorList>
    </citation>
    <scope>NUCLEOTIDE SEQUENCE</scope>
    <source>
        <strain evidence="13">KB43</strain>
    </source>
</reference>
<evidence type="ECO:0000259" key="12">
    <source>
        <dbReference type="Pfam" id="PF13609"/>
    </source>
</evidence>
<evidence type="ECO:0000256" key="6">
    <source>
        <dbReference type="ARBA" id="ARBA00022729"/>
    </source>
</evidence>
<keyword evidence="8" id="KW-0626">Porin</keyword>
<dbReference type="PANTHER" id="PTHR34501">
    <property type="entry name" value="PROTEIN YDDL-RELATED"/>
    <property type="match status" value="1"/>
</dbReference>
<dbReference type="SUPFAM" id="SSF56935">
    <property type="entry name" value="Porins"/>
    <property type="match status" value="1"/>
</dbReference>
<feature type="signal peptide" evidence="11">
    <location>
        <begin position="1"/>
        <end position="26"/>
    </location>
</feature>
<dbReference type="InterPro" id="IPR033900">
    <property type="entry name" value="Gram_neg_porin_domain"/>
</dbReference>
<evidence type="ECO:0000313" key="13">
    <source>
        <dbReference type="EMBL" id="MBE8716563.1"/>
    </source>
</evidence>
<keyword evidence="14" id="KW-1185">Reference proteome</keyword>
<dbReference type="GO" id="GO:0046930">
    <property type="term" value="C:pore complex"/>
    <property type="evidence" value="ECO:0007669"/>
    <property type="project" value="UniProtKB-KW"/>
</dbReference>
<evidence type="ECO:0000256" key="2">
    <source>
        <dbReference type="ARBA" id="ARBA00011233"/>
    </source>
</evidence>
<comment type="subcellular location">
    <subcellularLocation>
        <location evidence="1">Cell outer membrane</location>
        <topology evidence="1">Multi-pass membrane protein</topology>
    </subcellularLocation>
</comment>
<sequence length="345" mass="36514">MKRTLSVYISAITAALAVAAIQPAVAATPNGPTVYGKINVSVDKFDNEGSARVIAGSSATEVDQWELNSNASRLGVKGDLALDGTGLTVVYQAEYGIDVDDGNTTFTQRNIFIGLQGDFGRVIAGKHDTPLKLIEGKFDQFNDLRADIDVLTGGHNRASNIVQYFSPKFANGLLTASVGFILPEGADVDLDGEPDDGLADNVSASLVADTGTYYGALAYSGNEAASRSVDGIIRADIIRAVGTTKIGAFELGALLQQSKDVAPGSDRKDDTFILSAGWNIDKYKVKAQYGLSKGKVTDEEGTLAALGLDYALGGKTRVYTYVSTLELDKADRRDDTFAVGFDHAF</sequence>
<comment type="caution">
    <text evidence="13">The sequence shown here is derived from an EMBL/GenBank/DDBJ whole genome shotgun (WGS) entry which is preliminary data.</text>
</comment>
<evidence type="ECO:0000256" key="5">
    <source>
        <dbReference type="ARBA" id="ARBA00022692"/>
    </source>
</evidence>
<feature type="chain" id="PRO_5037334530" evidence="11">
    <location>
        <begin position="27"/>
        <end position="345"/>
    </location>
</feature>
<keyword evidence="4" id="KW-1134">Transmembrane beta strand</keyword>
<evidence type="ECO:0000256" key="1">
    <source>
        <dbReference type="ARBA" id="ARBA00004571"/>
    </source>
</evidence>
<evidence type="ECO:0000256" key="4">
    <source>
        <dbReference type="ARBA" id="ARBA00022452"/>
    </source>
</evidence>
<evidence type="ECO:0000256" key="9">
    <source>
        <dbReference type="ARBA" id="ARBA00023136"/>
    </source>
</evidence>
<keyword evidence="10" id="KW-0998">Cell outer membrane</keyword>
<dbReference type="InterPro" id="IPR050298">
    <property type="entry name" value="Gram-neg_bact_OMP"/>
</dbReference>
<accession>A0A928YV08</accession>
<dbReference type="GO" id="GO:0015288">
    <property type="term" value="F:porin activity"/>
    <property type="evidence" value="ECO:0007669"/>
    <property type="project" value="UniProtKB-KW"/>
</dbReference>
<dbReference type="Gene3D" id="2.40.160.10">
    <property type="entry name" value="Porin"/>
    <property type="match status" value="1"/>
</dbReference>
<evidence type="ECO:0000313" key="14">
    <source>
        <dbReference type="Proteomes" id="UP000652567"/>
    </source>
</evidence>
<dbReference type="Pfam" id="PF13609">
    <property type="entry name" value="Porin_4"/>
    <property type="match status" value="1"/>
</dbReference>
<evidence type="ECO:0000256" key="7">
    <source>
        <dbReference type="ARBA" id="ARBA00023065"/>
    </source>
</evidence>
<dbReference type="GO" id="GO:0006811">
    <property type="term" value="P:monoatomic ion transport"/>
    <property type="evidence" value="ECO:0007669"/>
    <property type="project" value="UniProtKB-KW"/>
</dbReference>
<organism evidence="13 14">
    <name type="scientific">Cellvibrio polysaccharolyticus</name>
    <dbReference type="NCBI Taxonomy" id="2082724"/>
    <lineage>
        <taxon>Bacteria</taxon>
        <taxon>Pseudomonadati</taxon>
        <taxon>Pseudomonadota</taxon>
        <taxon>Gammaproteobacteria</taxon>
        <taxon>Cellvibrionales</taxon>
        <taxon>Cellvibrionaceae</taxon>
        <taxon>Cellvibrio</taxon>
    </lineage>
</organism>
<gene>
    <name evidence="13" type="ORF">C4F51_05100</name>
</gene>
<dbReference type="EMBL" id="PRDL01000001">
    <property type="protein sequence ID" value="MBE8716563.1"/>
    <property type="molecule type" value="Genomic_DNA"/>
</dbReference>
<keyword evidence="7" id="KW-0406">Ion transport</keyword>
<dbReference type="AlphaFoldDB" id="A0A928YV08"/>
<comment type="subunit">
    <text evidence="2">Homotrimer.</text>
</comment>
<evidence type="ECO:0000256" key="8">
    <source>
        <dbReference type="ARBA" id="ARBA00023114"/>
    </source>
</evidence>
<dbReference type="PANTHER" id="PTHR34501:SF9">
    <property type="entry name" value="MAJOR OUTER MEMBRANE PROTEIN P.IA"/>
    <property type="match status" value="1"/>
</dbReference>
<keyword evidence="5" id="KW-0812">Transmembrane</keyword>